<accession>A0A1I7KP62</accession>
<dbReference type="STRING" id="1035707.SAMN05216552_101888"/>
<proteinExistence type="inferred from homology"/>
<name>A0A1I7KP62_9BURK</name>
<dbReference type="PRINTS" id="PR00116">
    <property type="entry name" value="ARGINASE"/>
</dbReference>
<dbReference type="EMBL" id="FPBO01000018">
    <property type="protein sequence ID" value="SFU99232.1"/>
    <property type="molecule type" value="Genomic_DNA"/>
</dbReference>
<dbReference type="GO" id="GO:0030145">
    <property type="term" value="F:manganese ion binding"/>
    <property type="evidence" value="ECO:0007669"/>
    <property type="project" value="TreeGrafter"/>
</dbReference>
<dbReference type="PANTHER" id="PTHR43782">
    <property type="entry name" value="ARGINASE"/>
    <property type="match status" value="1"/>
</dbReference>
<dbReference type="SUPFAM" id="SSF52768">
    <property type="entry name" value="Arginase/deacetylase"/>
    <property type="match status" value="1"/>
</dbReference>
<keyword evidence="6" id="KW-1185">Reference proteome</keyword>
<keyword evidence="2" id="KW-0378">Hydrolase</keyword>
<dbReference type="PANTHER" id="PTHR43782:SF3">
    <property type="entry name" value="ARGINASE"/>
    <property type="match status" value="1"/>
</dbReference>
<evidence type="ECO:0000313" key="6">
    <source>
        <dbReference type="Proteomes" id="UP000199391"/>
    </source>
</evidence>
<dbReference type="GO" id="GO:0004053">
    <property type="term" value="F:arginase activity"/>
    <property type="evidence" value="ECO:0007669"/>
    <property type="project" value="TreeGrafter"/>
</dbReference>
<dbReference type="Proteomes" id="UP000199391">
    <property type="component" value="Unassembled WGS sequence"/>
</dbReference>
<dbReference type="PROSITE" id="PS51409">
    <property type="entry name" value="ARGINASE_2"/>
    <property type="match status" value="1"/>
</dbReference>
<protein>
    <submittedName>
        <fullName evidence="5">Arginase</fullName>
    </submittedName>
</protein>
<evidence type="ECO:0000256" key="4">
    <source>
        <dbReference type="PROSITE-ProRule" id="PRU00742"/>
    </source>
</evidence>
<dbReference type="InterPro" id="IPR006035">
    <property type="entry name" value="Ureohydrolase"/>
</dbReference>
<dbReference type="OrthoDB" id="9789727at2"/>
<dbReference type="AlphaFoldDB" id="A0A1I7KP62"/>
<dbReference type="RefSeq" id="WP_093557194.1">
    <property type="nucleotide sequence ID" value="NZ_FPBO01000018.1"/>
</dbReference>
<dbReference type="InterPro" id="IPR023696">
    <property type="entry name" value="Ureohydrolase_dom_sf"/>
</dbReference>
<evidence type="ECO:0000313" key="5">
    <source>
        <dbReference type="EMBL" id="SFU99232.1"/>
    </source>
</evidence>
<dbReference type="Gene3D" id="3.40.800.10">
    <property type="entry name" value="Ureohydrolase domain"/>
    <property type="match status" value="1"/>
</dbReference>
<dbReference type="Pfam" id="PF00491">
    <property type="entry name" value="Arginase"/>
    <property type="match status" value="1"/>
</dbReference>
<keyword evidence="1" id="KW-0479">Metal-binding</keyword>
<comment type="similarity">
    <text evidence="4">Belongs to the arginase family.</text>
</comment>
<reference evidence="6" key="1">
    <citation type="submission" date="2016-10" db="EMBL/GenBank/DDBJ databases">
        <authorList>
            <person name="Varghese N."/>
            <person name="Submissions S."/>
        </authorList>
    </citation>
    <scope>NUCLEOTIDE SEQUENCE [LARGE SCALE GENOMIC DNA]</scope>
    <source>
        <strain evidence="6">CGMCC 1.11014</strain>
    </source>
</reference>
<evidence type="ECO:0000256" key="3">
    <source>
        <dbReference type="ARBA" id="ARBA00023211"/>
    </source>
</evidence>
<evidence type="ECO:0000256" key="2">
    <source>
        <dbReference type="ARBA" id="ARBA00022801"/>
    </source>
</evidence>
<keyword evidence="3" id="KW-0464">Manganese</keyword>
<evidence type="ECO:0000256" key="1">
    <source>
        <dbReference type="ARBA" id="ARBA00022723"/>
    </source>
</evidence>
<organism evidence="5 6">
    <name type="scientific">Pseudoduganella namucuonensis</name>
    <dbReference type="NCBI Taxonomy" id="1035707"/>
    <lineage>
        <taxon>Bacteria</taxon>
        <taxon>Pseudomonadati</taxon>
        <taxon>Pseudomonadota</taxon>
        <taxon>Betaproteobacteria</taxon>
        <taxon>Burkholderiales</taxon>
        <taxon>Oxalobacteraceae</taxon>
        <taxon>Telluria group</taxon>
        <taxon>Pseudoduganella</taxon>
    </lineage>
</organism>
<gene>
    <name evidence="5" type="ORF">SAMN05216552_101888</name>
</gene>
<sequence>MNRHLVTPYLMGQRRDGLARVTELDHHGWDVLLRPDYDAVHLDGANEKLRRMGGVYALLAGAVERVARAGQRPVSVAGDCVSTLGVLAGLQRAGKTPDRILWLDAHGDFHTWATSQTKYLGGMPLAMLVGRDDRRRGERNAIDAMRREIGVQPYPEERIILSDARDLDPGEKESLEASAITVCDIEEIPGYLLQHESLYLHWDTDVLDASVELPSLKYQVSGGPGIAQLAELFRLLKSFPLLAVSVSAWHEEQDTGDRAASACLALLSELD</sequence>
<dbReference type="GO" id="GO:0005737">
    <property type="term" value="C:cytoplasm"/>
    <property type="evidence" value="ECO:0007669"/>
    <property type="project" value="TreeGrafter"/>
</dbReference>